<dbReference type="AlphaFoldDB" id="A0A6J8BBI3"/>
<feature type="compositionally biased region" description="Basic and acidic residues" evidence="2">
    <location>
        <begin position="557"/>
        <end position="576"/>
    </location>
</feature>
<keyword evidence="4" id="KW-1185">Reference proteome</keyword>
<feature type="coiled-coil region" evidence="1">
    <location>
        <begin position="325"/>
        <end position="404"/>
    </location>
</feature>
<feature type="coiled-coil region" evidence="1">
    <location>
        <begin position="252"/>
        <end position="286"/>
    </location>
</feature>
<organism evidence="3 4">
    <name type="scientific">Mytilus coruscus</name>
    <name type="common">Sea mussel</name>
    <dbReference type="NCBI Taxonomy" id="42192"/>
    <lineage>
        <taxon>Eukaryota</taxon>
        <taxon>Metazoa</taxon>
        <taxon>Spiralia</taxon>
        <taxon>Lophotrochozoa</taxon>
        <taxon>Mollusca</taxon>
        <taxon>Bivalvia</taxon>
        <taxon>Autobranchia</taxon>
        <taxon>Pteriomorphia</taxon>
        <taxon>Mytilida</taxon>
        <taxon>Mytiloidea</taxon>
        <taxon>Mytilidae</taxon>
        <taxon>Mytilinae</taxon>
        <taxon>Mytilus</taxon>
    </lineage>
</organism>
<reference evidence="3 4" key="1">
    <citation type="submission" date="2020-06" db="EMBL/GenBank/DDBJ databases">
        <authorList>
            <person name="Li R."/>
            <person name="Bekaert M."/>
        </authorList>
    </citation>
    <scope>NUCLEOTIDE SEQUENCE [LARGE SCALE GENOMIC DNA]</scope>
    <source>
        <strain evidence="4">wild</strain>
    </source>
</reference>
<protein>
    <submittedName>
        <fullName evidence="3">Uncharacterized protein</fullName>
    </submittedName>
</protein>
<feature type="compositionally biased region" description="Low complexity" evidence="2">
    <location>
        <begin position="529"/>
        <end position="539"/>
    </location>
</feature>
<evidence type="ECO:0000256" key="1">
    <source>
        <dbReference type="SAM" id="Coils"/>
    </source>
</evidence>
<dbReference type="Proteomes" id="UP000507470">
    <property type="component" value="Unassembled WGS sequence"/>
</dbReference>
<keyword evidence="1" id="KW-0175">Coiled coil</keyword>
<name>A0A6J8BBI3_MYTCO</name>
<dbReference type="EMBL" id="CACVKT020002955">
    <property type="protein sequence ID" value="CAC5380926.1"/>
    <property type="molecule type" value="Genomic_DNA"/>
</dbReference>
<gene>
    <name evidence="3" type="ORF">MCOR_16851</name>
</gene>
<feature type="region of interest" description="Disordered" evidence="2">
    <location>
        <begin position="529"/>
        <end position="576"/>
    </location>
</feature>
<evidence type="ECO:0000313" key="4">
    <source>
        <dbReference type="Proteomes" id="UP000507470"/>
    </source>
</evidence>
<evidence type="ECO:0000313" key="3">
    <source>
        <dbReference type="EMBL" id="CAC5380926.1"/>
    </source>
</evidence>
<proteinExistence type="predicted"/>
<dbReference type="OrthoDB" id="10557955at2759"/>
<sequence>MKRSRLSPTNSWNGVVKTGENNDRTFCSPMNIENARFHTDKRRTLPADVERVIKARDHIERTLRRPWIICERFPDEGEKEQLLKERKRSFNAVVGRANTQTHIFKCAEERIKQNNERNSKRRIPFLEKRYPGDDIERTLRRPCTIYESFQEEGEKEKEELYKERKRTFNADVGSVVKIDVKSKRTLRSPMHIVGWLSEEGKTENGRFYEEEKRTLEADVGRVLRTGENNVRIISSPIRFLDCVHEGSEKVNDRSYTERIKSLEADVRRLTSERDRLQVKTDNFEERHRNMCIKEREMKIEANSLKTEILKCKNQIKDFTMKSTRYQIIENKFKEQRVKLNSIENDKRSLATQLTDKIEELTRMKQTVKELAAHEEMSIKLANEKIQLEKEMSSIEKKLQQMTTKVQDTSQLKEENDMLYDSIESLKGQIKDKDEKIQKRHLEYESLLSELATQQSDNRKILKIAKRSDQRFKLKRTIDDKERFNEELTCAEKNEKHHISEASLWGKHAKRMRTLAEGNLTENDEVSTQESCSESSDDCSVPGHSNLLKTSKKGMVLSDKDKLRKSLTLRKDSNKEM</sequence>
<evidence type="ECO:0000256" key="2">
    <source>
        <dbReference type="SAM" id="MobiDB-lite"/>
    </source>
</evidence>
<accession>A0A6J8BBI3</accession>